<dbReference type="InterPro" id="IPR036400">
    <property type="entry name" value="Cyt_B5-like_heme/steroid_sf"/>
</dbReference>
<keyword evidence="8 11" id="KW-0472">Membrane</keyword>
<dbReference type="SMART" id="SM01117">
    <property type="entry name" value="Cyt-b5"/>
    <property type="match status" value="1"/>
</dbReference>
<dbReference type="Proteomes" id="UP000504607">
    <property type="component" value="Unplaced"/>
</dbReference>
<dbReference type="FunCoup" id="A0A6I9QHB4">
    <property type="interactions" value="3872"/>
</dbReference>
<comment type="similarity">
    <text evidence="9">Belongs to the cytochrome b5 family. MAPR subfamily.</text>
</comment>
<keyword evidence="4 11" id="KW-0812">Transmembrane</keyword>
<evidence type="ECO:0000256" key="7">
    <source>
        <dbReference type="ARBA" id="ARBA00023121"/>
    </source>
</evidence>
<dbReference type="KEGG" id="egu:105035573"/>
<evidence type="ECO:0000313" key="13">
    <source>
        <dbReference type="Proteomes" id="UP000504607"/>
    </source>
</evidence>
<dbReference type="GeneID" id="105035573"/>
<keyword evidence="6 11" id="KW-1133">Transmembrane helix</keyword>
<accession>A0A6I9QHB4</accession>
<dbReference type="Gene3D" id="3.10.120.10">
    <property type="entry name" value="Cytochrome b5-like heme/steroid binding domain"/>
    <property type="match status" value="1"/>
</dbReference>
<feature type="domain" description="Cytochrome b5 heme-binding" evidence="12">
    <location>
        <begin position="74"/>
        <end position="170"/>
    </location>
</feature>
<dbReference type="InterPro" id="IPR050577">
    <property type="entry name" value="MAPR/NEUFC/NENF-like"/>
</dbReference>
<evidence type="ECO:0000256" key="11">
    <source>
        <dbReference type="SAM" id="Phobius"/>
    </source>
</evidence>
<evidence type="ECO:0000256" key="8">
    <source>
        <dbReference type="ARBA" id="ARBA00023136"/>
    </source>
</evidence>
<evidence type="ECO:0000256" key="9">
    <source>
        <dbReference type="ARBA" id="ARBA00038357"/>
    </source>
</evidence>
<evidence type="ECO:0000259" key="12">
    <source>
        <dbReference type="SMART" id="SM01117"/>
    </source>
</evidence>
<dbReference type="Pfam" id="PF00173">
    <property type="entry name" value="Cyt-b5"/>
    <property type="match status" value="1"/>
</dbReference>
<dbReference type="AlphaFoldDB" id="A0A6I9QHB4"/>
<feature type="region of interest" description="Disordered" evidence="10">
    <location>
        <begin position="176"/>
        <end position="319"/>
    </location>
</feature>
<dbReference type="PANTHER" id="PTHR10281:SF45">
    <property type="entry name" value="MEMBRANE STEROID-BINDING PROTEIN 2"/>
    <property type="match status" value="1"/>
</dbReference>
<protein>
    <submittedName>
        <fullName evidence="14">Membrane steroid-binding protein 1</fullName>
    </submittedName>
</protein>
<dbReference type="InParanoid" id="A0A6I9QHB4"/>
<evidence type="ECO:0000256" key="6">
    <source>
        <dbReference type="ARBA" id="ARBA00022989"/>
    </source>
</evidence>
<gene>
    <name evidence="14" type="primary">LOC105035573</name>
</gene>
<evidence type="ECO:0000256" key="10">
    <source>
        <dbReference type="SAM" id="MobiDB-lite"/>
    </source>
</evidence>
<feature type="transmembrane region" description="Helical" evidence="11">
    <location>
        <begin position="26"/>
        <end position="46"/>
    </location>
</feature>
<dbReference type="PANTHER" id="PTHR10281">
    <property type="entry name" value="MEMBRANE-ASSOCIATED PROGESTERONE RECEPTOR COMPONENT-RELATED"/>
    <property type="match status" value="1"/>
</dbReference>
<feature type="compositionally biased region" description="Basic and acidic residues" evidence="10">
    <location>
        <begin position="259"/>
        <end position="287"/>
    </location>
</feature>
<comment type="subcellular location">
    <subcellularLocation>
        <location evidence="1">Cell membrane</location>
        <topology evidence="1">Single-pass type II membrane protein</topology>
    </subcellularLocation>
</comment>
<dbReference type="InterPro" id="IPR001199">
    <property type="entry name" value="Cyt_B5-like_heme/steroid-bd"/>
</dbReference>
<sequence>MEKVAVAELWGTLKHAIEAYTGLSPATFFTVLALAVAFYYVVSGFFQPSPAPWKRELEFEAVEPLPTPVQLGEITEEELKAYDGSDSKKPLLMAIKGQIYDVTQSRMFYGPGGPYALFAGKDASRALAKMSFEPKDLTGDISGLGPFELDALQDWEYKFMSKYGKVGTIKKTVPVADASTGSTSETTEKGPDTTDISPAESQAGHAVESKDSGQADHGAKLEHIARSEEDSPGDHAEHGAKSVHIAESEEDGPGGQAEHGAKSVHIAESKEDGPAGHGNEEACKTELKVNTPAEHGAETDAADHNANPMEASSGGGTKE</sequence>
<evidence type="ECO:0000256" key="3">
    <source>
        <dbReference type="ARBA" id="ARBA00022665"/>
    </source>
</evidence>
<keyword evidence="3" id="KW-0754">Steroid-binding</keyword>
<feature type="compositionally biased region" description="Basic and acidic residues" evidence="10">
    <location>
        <begin position="207"/>
        <end position="247"/>
    </location>
</feature>
<evidence type="ECO:0000256" key="1">
    <source>
        <dbReference type="ARBA" id="ARBA00004401"/>
    </source>
</evidence>
<dbReference type="FunFam" id="3.10.120.10:FF:000006">
    <property type="entry name" value="Membrane steroid-binding protein 1"/>
    <property type="match status" value="1"/>
</dbReference>
<organism evidence="13 14">
    <name type="scientific">Elaeis guineensis var. tenera</name>
    <name type="common">Oil palm</name>
    <dbReference type="NCBI Taxonomy" id="51953"/>
    <lineage>
        <taxon>Eukaryota</taxon>
        <taxon>Viridiplantae</taxon>
        <taxon>Streptophyta</taxon>
        <taxon>Embryophyta</taxon>
        <taxon>Tracheophyta</taxon>
        <taxon>Spermatophyta</taxon>
        <taxon>Magnoliopsida</taxon>
        <taxon>Liliopsida</taxon>
        <taxon>Arecaceae</taxon>
        <taxon>Arecoideae</taxon>
        <taxon>Cocoseae</taxon>
        <taxon>Elaeidinae</taxon>
        <taxon>Elaeis</taxon>
    </lineage>
</organism>
<dbReference type="RefSeq" id="XP_010909477.1">
    <property type="nucleotide sequence ID" value="XM_010911175.2"/>
</dbReference>
<evidence type="ECO:0000256" key="5">
    <source>
        <dbReference type="ARBA" id="ARBA00022968"/>
    </source>
</evidence>
<dbReference type="OrthoDB" id="547796at2759"/>
<evidence type="ECO:0000256" key="4">
    <source>
        <dbReference type="ARBA" id="ARBA00022692"/>
    </source>
</evidence>
<dbReference type="GO" id="GO:0005496">
    <property type="term" value="F:steroid binding"/>
    <property type="evidence" value="ECO:0007669"/>
    <property type="project" value="UniProtKB-KW"/>
</dbReference>
<evidence type="ECO:0000313" key="14">
    <source>
        <dbReference type="RefSeq" id="XP_010909477.1"/>
    </source>
</evidence>
<dbReference type="GO" id="GO:0005783">
    <property type="term" value="C:endoplasmic reticulum"/>
    <property type="evidence" value="ECO:0007669"/>
    <property type="project" value="TreeGrafter"/>
</dbReference>
<keyword evidence="5" id="KW-0735">Signal-anchor</keyword>
<proteinExistence type="inferred from homology"/>
<keyword evidence="7" id="KW-0446">Lipid-binding</keyword>
<dbReference type="SUPFAM" id="SSF55856">
    <property type="entry name" value="Cytochrome b5-like heme/steroid binding domain"/>
    <property type="match status" value="1"/>
</dbReference>
<name>A0A6I9QHB4_ELAGV</name>
<reference evidence="14" key="1">
    <citation type="submission" date="2025-08" db="UniProtKB">
        <authorList>
            <consortium name="RefSeq"/>
        </authorList>
    </citation>
    <scope>IDENTIFICATION</scope>
</reference>
<dbReference type="GO" id="GO:0005886">
    <property type="term" value="C:plasma membrane"/>
    <property type="evidence" value="ECO:0007669"/>
    <property type="project" value="UniProtKB-SubCell"/>
</dbReference>
<evidence type="ECO:0000256" key="2">
    <source>
        <dbReference type="ARBA" id="ARBA00022475"/>
    </source>
</evidence>
<keyword evidence="13" id="KW-1185">Reference proteome</keyword>
<keyword evidence="2" id="KW-1003">Cell membrane</keyword>